<keyword evidence="1" id="KW-0479">Metal-binding</keyword>
<evidence type="ECO:0000313" key="5">
    <source>
        <dbReference type="EMBL" id="GJN12346.1"/>
    </source>
</evidence>
<accession>A0AAV5DPH9</accession>
<reference evidence="5" key="1">
    <citation type="journal article" date="2018" name="DNA Res.">
        <title>Multiple hybrid de novo genome assembly of finger millet, an orphan allotetraploid crop.</title>
        <authorList>
            <person name="Hatakeyama M."/>
            <person name="Aluri S."/>
            <person name="Balachadran M.T."/>
            <person name="Sivarajan S.R."/>
            <person name="Patrignani A."/>
            <person name="Gruter S."/>
            <person name="Poveda L."/>
            <person name="Shimizu-Inatsugi R."/>
            <person name="Baeten J."/>
            <person name="Francoijs K.J."/>
            <person name="Nataraja K.N."/>
            <person name="Reddy Y.A.N."/>
            <person name="Phadnis S."/>
            <person name="Ravikumar R.L."/>
            <person name="Schlapbach R."/>
            <person name="Sreeman S.M."/>
            <person name="Shimizu K.K."/>
        </authorList>
    </citation>
    <scope>NUCLEOTIDE SEQUENCE</scope>
</reference>
<dbReference type="GO" id="GO:0000287">
    <property type="term" value="F:magnesium ion binding"/>
    <property type="evidence" value="ECO:0007669"/>
    <property type="project" value="InterPro"/>
</dbReference>
<evidence type="ECO:0000256" key="3">
    <source>
        <dbReference type="ARBA" id="ARBA00023239"/>
    </source>
</evidence>
<dbReference type="SUPFAM" id="SSF48576">
    <property type="entry name" value="Terpenoid synthases"/>
    <property type="match status" value="1"/>
</dbReference>
<dbReference type="EMBL" id="BQKI01000023">
    <property type="protein sequence ID" value="GJN12346.1"/>
    <property type="molecule type" value="Genomic_DNA"/>
</dbReference>
<feature type="domain" description="Terpene synthase metal-binding" evidence="4">
    <location>
        <begin position="1"/>
        <end position="61"/>
    </location>
</feature>
<dbReference type="Proteomes" id="UP001054889">
    <property type="component" value="Unassembled WGS sequence"/>
</dbReference>
<dbReference type="AlphaFoldDB" id="A0AAV5DPH9"/>
<protein>
    <recommendedName>
        <fullName evidence="4">Terpene synthase metal-binding domain-containing protein</fullName>
    </recommendedName>
</protein>
<evidence type="ECO:0000313" key="6">
    <source>
        <dbReference type="Proteomes" id="UP001054889"/>
    </source>
</evidence>
<dbReference type="Gene3D" id="1.10.600.10">
    <property type="entry name" value="Farnesyl Diphosphate Synthase"/>
    <property type="match status" value="1"/>
</dbReference>
<evidence type="ECO:0000256" key="2">
    <source>
        <dbReference type="ARBA" id="ARBA00022842"/>
    </source>
</evidence>
<dbReference type="InterPro" id="IPR008949">
    <property type="entry name" value="Isoprenoid_synthase_dom_sf"/>
</dbReference>
<dbReference type="InterPro" id="IPR005630">
    <property type="entry name" value="Terpene_synthase_metal-bd"/>
</dbReference>
<dbReference type="GO" id="GO:0010333">
    <property type="term" value="F:terpene synthase activity"/>
    <property type="evidence" value="ECO:0007669"/>
    <property type="project" value="InterPro"/>
</dbReference>
<sequence>MYFWMNGAMHEPHYSHSRIILSKMMAFITILDDFIDTYSTTEESMQLAKAIFRSDHLSPMHIQTFVLDFLSIFLMLIL</sequence>
<reference evidence="5" key="2">
    <citation type="submission" date="2021-12" db="EMBL/GenBank/DDBJ databases">
        <title>Resequencing data analysis of finger millet.</title>
        <authorList>
            <person name="Hatakeyama M."/>
            <person name="Aluri S."/>
            <person name="Balachadran M.T."/>
            <person name="Sivarajan S.R."/>
            <person name="Poveda L."/>
            <person name="Shimizu-Inatsugi R."/>
            <person name="Schlapbach R."/>
            <person name="Sreeman S.M."/>
            <person name="Shimizu K.K."/>
        </authorList>
    </citation>
    <scope>NUCLEOTIDE SEQUENCE</scope>
</reference>
<keyword evidence="6" id="KW-1185">Reference proteome</keyword>
<dbReference type="InterPro" id="IPR050148">
    <property type="entry name" value="Terpene_synthase-like"/>
</dbReference>
<dbReference type="PANTHER" id="PTHR31225:SF93">
    <property type="entry name" value="ALPHA-HUMULENE_(-)-(E)-BETA-CARYOPHYLLENE SYNTHASE"/>
    <property type="match status" value="1"/>
</dbReference>
<organism evidence="5 6">
    <name type="scientific">Eleusine coracana subsp. coracana</name>
    <dbReference type="NCBI Taxonomy" id="191504"/>
    <lineage>
        <taxon>Eukaryota</taxon>
        <taxon>Viridiplantae</taxon>
        <taxon>Streptophyta</taxon>
        <taxon>Embryophyta</taxon>
        <taxon>Tracheophyta</taxon>
        <taxon>Spermatophyta</taxon>
        <taxon>Magnoliopsida</taxon>
        <taxon>Liliopsida</taxon>
        <taxon>Poales</taxon>
        <taxon>Poaceae</taxon>
        <taxon>PACMAD clade</taxon>
        <taxon>Chloridoideae</taxon>
        <taxon>Cynodonteae</taxon>
        <taxon>Eleusininae</taxon>
        <taxon>Eleusine</taxon>
    </lineage>
</organism>
<dbReference type="GO" id="GO:0016114">
    <property type="term" value="P:terpenoid biosynthetic process"/>
    <property type="evidence" value="ECO:0007669"/>
    <property type="project" value="InterPro"/>
</dbReference>
<evidence type="ECO:0000256" key="1">
    <source>
        <dbReference type="ARBA" id="ARBA00022723"/>
    </source>
</evidence>
<keyword evidence="3" id="KW-0456">Lyase</keyword>
<name>A0AAV5DPH9_ELECO</name>
<gene>
    <name evidence="5" type="primary">ga30616</name>
    <name evidence="5" type="ORF">PR202_ga30616</name>
</gene>
<dbReference type="PANTHER" id="PTHR31225">
    <property type="entry name" value="OS04G0344100 PROTEIN-RELATED"/>
    <property type="match status" value="1"/>
</dbReference>
<comment type="caution">
    <text evidence="5">The sequence shown here is derived from an EMBL/GenBank/DDBJ whole genome shotgun (WGS) entry which is preliminary data.</text>
</comment>
<evidence type="ECO:0000259" key="4">
    <source>
        <dbReference type="Pfam" id="PF03936"/>
    </source>
</evidence>
<keyword evidence="2" id="KW-0460">Magnesium</keyword>
<proteinExistence type="predicted"/>
<dbReference type="Pfam" id="PF03936">
    <property type="entry name" value="Terpene_synth_C"/>
    <property type="match status" value="1"/>
</dbReference>